<dbReference type="PANTHER" id="PTHR10353">
    <property type="entry name" value="GLYCOSYL HYDROLASE"/>
    <property type="match status" value="1"/>
</dbReference>
<evidence type="ECO:0000313" key="6">
    <source>
        <dbReference type="Proteomes" id="UP001064489"/>
    </source>
</evidence>
<evidence type="ECO:0000313" key="5">
    <source>
        <dbReference type="EMBL" id="KAI9196986.1"/>
    </source>
</evidence>
<dbReference type="InterPro" id="IPR017853">
    <property type="entry name" value="GH"/>
</dbReference>
<dbReference type="Proteomes" id="UP001064489">
    <property type="component" value="Chromosome 1"/>
</dbReference>
<dbReference type="GO" id="GO:0008422">
    <property type="term" value="F:beta-glucosidase activity"/>
    <property type="evidence" value="ECO:0007669"/>
    <property type="project" value="TreeGrafter"/>
</dbReference>
<comment type="similarity">
    <text evidence="1 3">Belongs to the glycosyl hydrolase 1 family.</text>
</comment>
<feature type="chain" id="PRO_5042099447" evidence="4">
    <location>
        <begin position="22"/>
        <end position="383"/>
    </location>
</feature>
<keyword evidence="2" id="KW-0378">Hydrolase</keyword>
<dbReference type="InterPro" id="IPR001360">
    <property type="entry name" value="Glyco_hydro_1"/>
</dbReference>
<feature type="signal peptide" evidence="4">
    <location>
        <begin position="1"/>
        <end position="21"/>
    </location>
</feature>
<dbReference type="EMBL" id="JAJSOW010000003">
    <property type="protein sequence ID" value="KAI9196986.1"/>
    <property type="molecule type" value="Genomic_DNA"/>
</dbReference>
<dbReference type="GO" id="GO:0005975">
    <property type="term" value="P:carbohydrate metabolic process"/>
    <property type="evidence" value="ECO:0007669"/>
    <property type="project" value="InterPro"/>
</dbReference>
<dbReference type="AlphaFoldDB" id="A0AAD5JNL8"/>
<dbReference type="PROSITE" id="PS00653">
    <property type="entry name" value="GLYCOSYL_HYDROL_F1_2"/>
    <property type="match status" value="1"/>
</dbReference>
<reference evidence="5" key="1">
    <citation type="journal article" date="2022" name="Plant J.">
        <title>Strategies of tolerance reflected in two North American maple genomes.</title>
        <authorList>
            <person name="McEvoy S.L."/>
            <person name="Sezen U.U."/>
            <person name="Trouern-Trend A."/>
            <person name="McMahon S.M."/>
            <person name="Schaberg P.G."/>
            <person name="Yang J."/>
            <person name="Wegrzyn J.L."/>
            <person name="Swenson N.G."/>
        </authorList>
    </citation>
    <scope>NUCLEOTIDE SEQUENCE</scope>
    <source>
        <strain evidence="5">91603</strain>
    </source>
</reference>
<keyword evidence="4" id="KW-0732">Signal</keyword>
<evidence type="ECO:0000256" key="1">
    <source>
        <dbReference type="ARBA" id="ARBA00010838"/>
    </source>
</evidence>
<evidence type="ECO:0000256" key="3">
    <source>
        <dbReference type="RuleBase" id="RU003690"/>
    </source>
</evidence>
<evidence type="ECO:0000256" key="4">
    <source>
        <dbReference type="SAM" id="SignalP"/>
    </source>
</evidence>
<reference evidence="5" key="2">
    <citation type="submission" date="2023-02" db="EMBL/GenBank/DDBJ databases">
        <authorList>
            <person name="Swenson N.G."/>
            <person name="Wegrzyn J.L."/>
            <person name="Mcevoy S.L."/>
        </authorList>
    </citation>
    <scope>NUCLEOTIDE SEQUENCE</scope>
    <source>
        <strain evidence="5">91603</strain>
        <tissue evidence="5">Leaf</tissue>
    </source>
</reference>
<gene>
    <name evidence="5" type="ORF">LWI28_028772</name>
</gene>
<comment type="caution">
    <text evidence="5">The sequence shown here is derived from an EMBL/GenBank/DDBJ whole genome shotgun (WGS) entry which is preliminary data.</text>
</comment>
<accession>A0AAD5JNL8</accession>
<sequence>MAIQQNLLVFCLLAFVPALLATTSTDHGVKPKPYSMPFNRTIFPAGFTFGAGSASYQSEGGASIDGRGPSIWDTFTKNHPEGKISGGVNPLGVKFYNNVIDELLANGMKPFVTLFHWDLPQALEDKYGGFLSSEIVKDFRDYADFCFKTFGDRVKHWVTMNEPYSFSVNGYNGGTFAPGRCSSYMGNCTAGDSSTEPYIVAHNLLLSHAAAVKVYRTKYQAYQKGKIGITIVTHWFIPKSPKSEADKEAANRILDFLFGWFADPITYGNYPKIMRSLVGDRLPKFTKAQSEMLRGSFDFLGVNYYTTNYAQHSLTVPKFNKSYSTDSRVTPSFGNRMATNGLRNDKSFEDVEQQLVAAIWQCYNEIDFLIQFCGRSSDDMTTK</sequence>
<protein>
    <submittedName>
        <fullName evidence="5">Uncharacterized protein</fullName>
    </submittedName>
</protein>
<proteinExistence type="inferred from homology"/>
<organism evidence="5 6">
    <name type="scientific">Acer negundo</name>
    <name type="common">Box elder</name>
    <dbReference type="NCBI Taxonomy" id="4023"/>
    <lineage>
        <taxon>Eukaryota</taxon>
        <taxon>Viridiplantae</taxon>
        <taxon>Streptophyta</taxon>
        <taxon>Embryophyta</taxon>
        <taxon>Tracheophyta</taxon>
        <taxon>Spermatophyta</taxon>
        <taxon>Magnoliopsida</taxon>
        <taxon>eudicotyledons</taxon>
        <taxon>Gunneridae</taxon>
        <taxon>Pentapetalae</taxon>
        <taxon>rosids</taxon>
        <taxon>malvids</taxon>
        <taxon>Sapindales</taxon>
        <taxon>Sapindaceae</taxon>
        <taxon>Hippocastanoideae</taxon>
        <taxon>Acereae</taxon>
        <taxon>Acer</taxon>
    </lineage>
</organism>
<dbReference type="Gene3D" id="3.20.20.80">
    <property type="entry name" value="Glycosidases"/>
    <property type="match status" value="2"/>
</dbReference>
<name>A0AAD5JNL8_ACENE</name>
<dbReference type="InterPro" id="IPR033132">
    <property type="entry name" value="GH_1_N_CS"/>
</dbReference>
<dbReference type="PANTHER" id="PTHR10353:SF297">
    <property type="entry name" value="VICIANIN HYDROLASE-LIKE"/>
    <property type="match status" value="1"/>
</dbReference>
<dbReference type="SUPFAM" id="SSF51445">
    <property type="entry name" value="(Trans)glycosidases"/>
    <property type="match status" value="1"/>
</dbReference>
<keyword evidence="6" id="KW-1185">Reference proteome</keyword>
<evidence type="ECO:0000256" key="2">
    <source>
        <dbReference type="ARBA" id="ARBA00022801"/>
    </source>
</evidence>
<dbReference type="Pfam" id="PF00232">
    <property type="entry name" value="Glyco_hydro_1"/>
    <property type="match status" value="2"/>
</dbReference>